<reference evidence="3 4" key="1">
    <citation type="submission" date="2010-05" db="EMBL/GenBank/DDBJ databases">
        <title>The Genome Sequence of Thecamonas trahens ATCC 50062.</title>
        <authorList>
            <consortium name="The Broad Institute Genome Sequencing Platform"/>
            <person name="Russ C."/>
            <person name="Cuomo C."/>
            <person name="Shea T."/>
            <person name="Young S.K."/>
            <person name="Zeng Q."/>
            <person name="Koehrsen M."/>
            <person name="Haas B."/>
            <person name="Borodovsky M."/>
            <person name="Guigo R."/>
            <person name="Alvarado L."/>
            <person name="Berlin A."/>
            <person name="Bochicchio J."/>
            <person name="Borenstein D."/>
            <person name="Chapman S."/>
            <person name="Chen Z."/>
            <person name="Freedman E."/>
            <person name="Gellesch M."/>
            <person name="Goldberg J."/>
            <person name="Griggs A."/>
            <person name="Gujja S."/>
            <person name="Heilman E."/>
            <person name="Heiman D."/>
            <person name="Hepburn T."/>
            <person name="Howarth C."/>
            <person name="Jen D."/>
            <person name="Larson L."/>
            <person name="Mehta T."/>
            <person name="Park D."/>
            <person name="Pearson M."/>
            <person name="Roberts A."/>
            <person name="Saif S."/>
            <person name="Shenoy N."/>
            <person name="Sisk P."/>
            <person name="Stolte C."/>
            <person name="Sykes S."/>
            <person name="Thomson T."/>
            <person name="Walk T."/>
            <person name="White J."/>
            <person name="Yandava C."/>
            <person name="Burger G."/>
            <person name="Gray M.W."/>
            <person name="Holland P.W.H."/>
            <person name="King N."/>
            <person name="Lang F.B.F."/>
            <person name="Roger A.J."/>
            <person name="Ruiz-Trillo I."/>
            <person name="Lander E."/>
            <person name="Nusbaum C."/>
        </authorList>
    </citation>
    <scope>NUCLEOTIDE SEQUENCE [LARGE SCALE GENOMIC DNA]</scope>
    <source>
        <strain evidence="3 4">ATCC 50062</strain>
    </source>
</reference>
<dbReference type="AlphaFoldDB" id="A0A0L0DDW2"/>
<proteinExistence type="predicted"/>
<feature type="signal peptide" evidence="2">
    <location>
        <begin position="1"/>
        <end position="20"/>
    </location>
</feature>
<dbReference type="EMBL" id="GL349435">
    <property type="protein sequence ID" value="KNC50522.1"/>
    <property type="molecule type" value="Genomic_DNA"/>
</dbReference>
<feature type="compositionally biased region" description="Low complexity" evidence="1">
    <location>
        <begin position="26"/>
        <end position="53"/>
    </location>
</feature>
<keyword evidence="2" id="KW-0732">Signal</keyword>
<accession>A0A0L0DDW2</accession>
<evidence type="ECO:0000256" key="1">
    <source>
        <dbReference type="SAM" id="MobiDB-lite"/>
    </source>
</evidence>
<feature type="chain" id="PRO_5005537085" evidence="2">
    <location>
        <begin position="21"/>
        <end position="240"/>
    </location>
</feature>
<evidence type="ECO:0000313" key="4">
    <source>
        <dbReference type="Proteomes" id="UP000054408"/>
    </source>
</evidence>
<gene>
    <name evidence="3" type="ORF">AMSG_00683</name>
</gene>
<feature type="region of interest" description="Disordered" evidence="1">
    <location>
        <begin position="22"/>
        <end position="53"/>
    </location>
</feature>
<dbReference type="Proteomes" id="UP000054408">
    <property type="component" value="Unassembled WGS sequence"/>
</dbReference>
<protein>
    <submittedName>
        <fullName evidence="3">Uncharacterized protein</fullName>
    </submittedName>
</protein>
<dbReference type="RefSeq" id="XP_013762414.1">
    <property type="nucleotide sequence ID" value="XM_013906960.1"/>
</dbReference>
<feature type="compositionally biased region" description="Pro residues" evidence="1">
    <location>
        <begin position="170"/>
        <end position="189"/>
    </location>
</feature>
<evidence type="ECO:0000313" key="3">
    <source>
        <dbReference type="EMBL" id="KNC50522.1"/>
    </source>
</evidence>
<evidence type="ECO:0000256" key="2">
    <source>
        <dbReference type="SAM" id="SignalP"/>
    </source>
</evidence>
<organism evidence="3 4">
    <name type="scientific">Thecamonas trahens ATCC 50062</name>
    <dbReference type="NCBI Taxonomy" id="461836"/>
    <lineage>
        <taxon>Eukaryota</taxon>
        <taxon>Apusozoa</taxon>
        <taxon>Apusomonadida</taxon>
        <taxon>Apusomonadidae</taxon>
        <taxon>Thecamonas</taxon>
    </lineage>
</organism>
<keyword evidence="4" id="KW-1185">Reference proteome</keyword>
<name>A0A0L0DDW2_THETB</name>
<feature type="region of interest" description="Disordered" evidence="1">
    <location>
        <begin position="151"/>
        <end position="216"/>
    </location>
</feature>
<dbReference type="GeneID" id="25560476"/>
<sequence>MRCLELLLLKLQSLLPGAVGVAQSGSSALPTSPHSASPLASPAVSGSAAGVGPMSHSALEAGTMRTAMVERASPAAGTMRPTVAAAASAAPTPAAPVAPVAPAASAAAVILQPTDALAVPPAGHAELAHSAEEWSEWTGEIEVDAEVDAENTPLAFPRRPSASANRLSPQPEPMPEPAVPPMPELPPAPVSRRPRKASVVPASPMGAHPTEAALAPSLRADNNASLSASSCEWGSGSSLC</sequence>